<accession>A0AAV4HV50</accession>
<evidence type="ECO:0000313" key="2">
    <source>
        <dbReference type="EMBL" id="GFS00627.1"/>
    </source>
</evidence>
<dbReference type="Proteomes" id="UP000762676">
    <property type="component" value="Unassembled WGS sequence"/>
</dbReference>
<name>A0AAV4HV50_9GAST</name>
<feature type="signal peptide" evidence="1">
    <location>
        <begin position="1"/>
        <end position="19"/>
    </location>
</feature>
<feature type="chain" id="PRO_5043382980" evidence="1">
    <location>
        <begin position="20"/>
        <end position="192"/>
    </location>
</feature>
<proteinExistence type="predicted"/>
<gene>
    <name evidence="2" type="ORF">ElyMa_004560400</name>
</gene>
<evidence type="ECO:0000313" key="3">
    <source>
        <dbReference type="Proteomes" id="UP000762676"/>
    </source>
</evidence>
<dbReference type="EMBL" id="BMAT01009182">
    <property type="protein sequence ID" value="GFS00627.1"/>
    <property type="molecule type" value="Genomic_DNA"/>
</dbReference>
<keyword evidence="3" id="KW-1185">Reference proteome</keyword>
<keyword evidence="1" id="KW-0732">Signal</keyword>
<reference evidence="2 3" key="1">
    <citation type="journal article" date="2021" name="Elife">
        <title>Chloroplast acquisition without the gene transfer in kleptoplastic sea slugs, Plakobranchus ocellatus.</title>
        <authorList>
            <person name="Maeda T."/>
            <person name="Takahashi S."/>
            <person name="Yoshida T."/>
            <person name="Shimamura S."/>
            <person name="Takaki Y."/>
            <person name="Nagai Y."/>
            <person name="Toyoda A."/>
            <person name="Suzuki Y."/>
            <person name="Arimoto A."/>
            <person name="Ishii H."/>
            <person name="Satoh N."/>
            <person name="Nishiyama T."/>
            <person name="Hasebe M."/>
            <person name="Maruyama T."/>
            <person name="Minagawa J."/>
            <person name="Obokata J."/>
            <person name="Shigenobu S."/>
        </authorList>
    </citation>
    <scope>NUCLEOTIDE SEQUENCE [LARGE SCALE GENOMIC DNA]</scope>
</reference>
<sequence length="192" mass="19842">MRLSSVACFLALMGTVCLTSVSQTQREKRIFGSIRRLVNNAANAVAGTATGAANAVADTATDAVDFVKDTANDIGDGVVDMANVAAKIPKKIGKGVSSITKKALRTTYNKAKKSFKAIKKIPKSINFDKAVDALIPILIDSIDSTLTNVLCETSCVASATSVMGPNGGFVATLACAPLCEATLAKLEDIAEG</sequence>
<organism evidence="2 3">
    <name type="scientific">Elysia marginata</name>
    <dbReference type="NCBI Taxonomy" id="1093978"/>
    <lineage>
        <taxon>Eukaryota</taxon>
        <taxon>Metazoa</taxon>
        <taxon>Spiralia</taxon>
        <taxon>Lophotrochozoa</taxon>
        <taxon>Mollusca</taxon>
        <taxon>Gastropoda</taxon>
        <taxon>Heterobranchia</taxon>
        <taxon>Euthyneura</taxon>
        <taxon>Panpulmonata</taxon>
        <taxon>Sacoglossa</taxon>
        <taxon>Placobranchoidea</taxon>
        <taxon>Plakobranchidae</taxon>
        <taxon>Elysia</taxon>
    </lineage>
</organism>
<protein>
    <submittedName>
        <fullName evidence="2">Conotoxin</fullName>
    </submittedName>
</protein>
<evidence type="ECO:0000256" key="1">
    <source>
        <dbReference type="SAM" id="SignalP"/>
    </source>
</evidence>
<comment type="caution">
    <text evidence="2">The sequence shown here is derived from an EMBL/GenBank/DDBJ whole genome shotgun (WGS) entry which is preliminary data.</text>
</comment>
<dbReference type="AlphaFoldDB" id="A0AAV4HV50"/>